<gene>
    <name evidence="2" type="ORF">UFOPK2761_02094</name>
</gene>
<evidence type="ECO:0000313" key="2">
    <source>
        <dbReference type="EMBL" id="CAB4752912.1"/>
    </source>
</evidence>
<sequence length="146" mass="14832">MVRRVLALAAALLGLLLMHGVGAHSAHAGQVHASDGHAGAVSGHTAEVQDAHAAAGHASYGDAVQASCPGSCAGEVAAPLPRQVSEVLMTLCLTILLTAAGLLLLGGEWHRPSVLRADVPNLATPCAATRRVLRPPDLHALSVLRC</sequence>
<reference evidence="2" key="1">
    <citation type="submission" date="2020-05" db="EMBL/GenBank/DDBJ databases">
        <authorList>
            <person name="Chiriac C."/>
            <person name="Salcher M."/>
            <person name="Ghai R."/>
            <person name="Kavagutti S V."/>
        </authorList>
    </citation>
    <scope>NUCLEOTIDE SEQUENCE</scope>
</reference>
<evidence type="ECO:0000256" key="1">
    <source>
        <dbReference type="SAM" id="Phobius"/>
    </source>
</evidence>
<accession>A0A6J6TZD5</accession>
<name>A0A6J6TZD5_9ZZZZ</name>
<organism evidence="2">
    <name type="scientific">freshwater metagenome</name>
    <dbReference type="NCBI Taxonomy" id="449393"/>
    <lineage>
        <taxon>unclassified sequences</taxon>
        <taxon>metagenomes</taxon>
        <taxon>ecological metagenomes</taxon>
    </lineage>
</organism>
<protein>
    <submittedName>
        <fullName evidence="2">Unannotated protein</fullName>
    </submittedName>
</protein>
<keyword evidence="1" id="KW-1133">Transmembrane helix</keyword>
<keyword evidence="1" id="KW-0812">Transmembrane</keyword>
<feature type="transmembrane region" description="Helical" evidence="1">
    <location>
        <begin position="87"/>
        <end position="106"/>
    </location>
</feature>
<keyword evidence="1" id="KW-0472">Membrane</keyword>
<dbReference type="EMBL" id="CAEZYQ010000016">
    <property type="protein sequence ID" value="CAB4752912.1"/>
    <property type="molecule type" value="Genomic_DNA"/>
</dbReference>
<proteinExistence type="predicted"/>
<dbReference type="AlphaFoldDB" id="A0A6J6TZD5"/>